<dbReference type="Proteomes" id="UP001420932">
    <property type="component" value="Unassembled WGS sequence"/>
</dbReference>
<sequence>MVCCGRRGSSRRMALARGLEEQCERQVARTDLQDSEPARGSGSGETTIRTAYSGCSTDQQTMTVAWTTSELWRDQLQWCSEWRGAMTVAHNEKEKKK</sequence>
<proteinExistence type="predicted"/>
<keyword evidence="3" id="KW-1185">Reference proteome</keyword>
<dbReference type="EMBL" id="JBBNAF010000002">
    <property type="protein sequence ID" value="KAK9163048.1"/>
    <property type="molecule type" value="Genomic_DNA"/>
</dbReference>
<protein>
    <submittedName>
        <fullName evidence="2">Uncharacterized protein</fullName>
    </submittedName>
</protein>
<name>A0AAP0L235_9MAGN</name>
<evidence type="ECO:0000256" key="1">
    <source>
        <dbReference type="SAM" id="MobiDB-lite"/>
    </source>
</evidence>
<evidence type="ECO:0000313" key="2">
    <source>
        <dbReference type="EMBL" id="KAK9163048.1"/>
    </source>
</evidence>
<accession>A0AAP0L235</accession>
<organism evidence="2 3">
    <name type="scientific">Stephania yunnanensis</name>
    <dbReference type="NCBI Taxonomy" id="152371"/>
    <lineage>
        <taxon>Eukaryota</taxon>
        <taxon>Viridiplantae</taxon>
        <taxon>Streptophyta</taxon>
        <taxon>Embryophyta</taxon>
        <taxon>Tracheophyta</taxon>
        <taxon>Spermatophyta</taxon>
        <taxon>Magnoliopsida</taxon>
        <taxon>Ranunculales</taxon>
        <taxon>Menispermaceae</taxon>
        <taxon>Menispermoideae</taxon>
        <taxon>Cissampelideae</taxon>
        <taxon>Stephania</taxon>
    </lineage>
</organism>
<gene>
    <name evidence="2" type="ORF">Syun_003950</name>
</gene>
<feature type="region of interest" description="Disordered" evidence="1">
    <location>
        <begin position="26"/>
        <end position="47"/>
    </location>
</feature>
<evidence type="ECO:0000313" key="3">
    <source>
        <dbReference type="Proteomes" id="UP001420932"/>
    </source>
</evidence>
<comment type="caution">
    <text evidence="2">The sequence shown here is derived from an EMBL/GenBank/DDBJ whole genome shotgun (WGS) entry which is preliminary data.</text>
</comment>
<reference evidence="2 3" key="1">
    <citation type="submission" date="2024-01" db="EMBL/GenBank/DDBJ databases">
        <title>Genome assemblies of Stephania.</title>
        <authorList>
            <person name="Yang L."/>
        </authorList>
    </citation>
    <scope>NUCLEOTIDE SEQUENCE [LARGE SCALE GENOMIC DNA]</scope>
    <source>
        <strain evidence="2">YNDBR</strain>
        <tissue evidence="2">Leaf</tissue>
    </source>
</reference>
<dbReference type="AlphaFoldDB" id="A0AAP0L235"/>